<evidence type="ECO:0000313" key="2">
    <source>
        <dbReference type="Proteomes" id="UP000286113"/>
    </source>
</evidence>
<comment type="caution">
    <text evidence="1">The sequence shown here is derived from an EMBL/GenBank/DDBJ whole genome shotgun (WGS) entry which is preliminary data.</text>
</comment>
<gene>
    <name evidence="1" type="ORF">DWX90_10210</name>
</gene>
<organism evidence="1 2">
    <name type="scientific">Segatella copri</name>
    <dbReference type="NCBI Taxonomy" id="165179"/>
    <lineage>
        <taxon>Bacteria</taxon>
        <taxon>Pseudomonadati</taxon>
        <taxon>Bacteroidota</taxon>
        <taxon>Bacteroidia</taxon>
        <taxon>Bacteroidales</taxon>
        <taxon>Prevotellaceae</taxon>
        <taxon>Segatella</taxon>
    </lineage>
</organism>
<sequence>MDYEEEYSKYLMQEVSFEPRDNDDFMALLRLLERWHKKSIPQILEKKRPDAAYAIAMALCKHIPLLINRDDIQELVGEYKRRIGKLVFDSYQALVEAVKIWNHEEKRQEVCRYIQETAGQYPNHRGMKKKLMDLMPETPFEGEPMAVTREPNDMKKALL</sequence>
<accession>A0AA93BCP9</accession>
<evidence type="ECO:0000313" key="1">
    <source>
        <dbReference type="EMBL" id="RGS46381.1"/>
    </source>
</evidence>
<dbReference type="Proteomes" id="UP000286113">
    <property type="component" value="Unassembled WGS sequence"/>
</dbReference>
<dbReference type="AlphaFoldDB" id="A0AA93BCP9"/>
<proteinExistence type="predicted"/>
<protein>
    <submittedName>
        <fullName evidence="1">Uncharacterized protein</fullName>
    </submittedName>
</protein>
<reference evidence="1 2" key="1">
    <citation type="submission" date="2018-08" db="EMBL/GenBank/DDBJ databases">
        <title>A genome reference for cultivated species of the human gut microbiota.</title>
        <authorList>
            <person name="Zou Y."/>
            <person name="Xue W."/>
            <person name="Luo G."/>
        </authorList>
    </citation>
    <scope>NUCLEOTIDE SEQUENCE [LARGE SCALE GENOMIC DNA]</scope>
    <source>
        <strain evidence="1 2">AF22-1</strain>
    </source>
</reference>
<name>A0AA93BCP9_9BACT</name>
<dbReference type="EMBL" id="QRVN01000021">
    <property type="protein sequence ID" value="RGS46381.1"/>
    <property type="molecule type" value="Genomic_DNA"/>
</dbReference>